<dbReference type="GeneID" id="101858136"/>
<keyword evidence="7 8" id="KW-0807">Transducer</keyword>
<keyword evidence="6 8" id="KW-0675">Receptor</keyword>
<evidence type="ECO:0000256" key="6">
    <source>
        <dbReference type="ARBA" id="ARBA00023170"/>
    </source>
</evidence>
<gene>
    <name evidence="12" type="primary">LOC101858136</name>
</gene>
<keyword evidence="11" id="KW-1185">Reference proteome</keyword>
<evidence type="ECO:0000256" key="4">
    <source>
        <dbReference type="ARBA" id="ARBA00023040"/>
    </source>
</evidence>
<organism evidence="11 12">
    <name type="scientific">Aplysia californica</name>
    <name type="common">California sea hare</name>
    <dbReference type="NCBI Taxonomy" id="6500"/>
    <lineage>
        <taxon>Eukaryota</taxon>
        <taxon>Metazoa</taxon>
        <taxon>Spiralia</taxon>
        <taxon>Lophotrochozoa</taxon>
        <taxon>Mollusca</taxon>
        <taxon>Gastropoda</taxon>
        <taxon>Heterobranchia</taxon>
        <taxon>Euthyneura</taxon>
        <taxon>Tectipleura</taxon>
        <taxon>Aplysiida</taxon>
        <taxon>Aplysioidea</taxon>
        <taxon>Aplysiidae</taxon>
        <taxon>Aplysia</taxon>
    </lineage>
</organism>
<dbReference type="PROSITE" id="PS00237">
    <property type="entry name" value="G_PROTEIN_RECEP_F1_1"/>
    <property type="match status" value="1"/>
</dbReference>
<dbReference type="Proteomes" id="UP000694888">
    <property type="component" value="Unplaced"/>
</dbReference>
<keyword evidence="4 8" id="KW-0297">G-protein coupled receptor</keyword>
<evidence type="ECO:0000313" key="12">
    <source>
        <dbReference type="RefSeq" id="XP_005109692.1"/>
    </source>
</evidence>
<keyword evidence="3 9" id="KW-1133">Transmembrane helix</keyword>
<feature type="transmembrane region" description="Helical" evidence="9">
    <location>
        <begin position="219"/>
        <end position="246"/>
    </location>
</feature>
<evidence type="ECO:0000256" key="8">
    <source>
        <dbReference type="RuleBase" id="RU000688"/>
    </source>
</evidence>
<keyword evidence="5 9" id="KW-0472">Membrane</keyword>
<dbReference type="PANTHER" id="PTHR24243:SF230">
    <property type="entry name" value="G-PROTEIN COUPLED RECEPTORS FAMILY 1 PROFILE DOMAIN-CONTAINING PROTEIN"/>
    <property type="match status" value="1"/>
</dbReference>
<evidence type="ECO:0000259" key="10">
    <source>
        <dbReference type="PROSITE" id="PS50262"/>
    </source>
</evidence>
<feature type="transmembrane region" description="Helical" evidence="9">
    <location>
        <begin position="80"/>
        <end position="98"/>
    </location>
</feature>
<feature type="transmembrane region" description="Helical" evidence="9">
    <location>
        <begin position="165"/>
        <end position="184"/>
    </location>
</feature>
<evidence type="ECO:0000256" key="7">
    <source>
        <dbReference type="ARBA" id="ARBA00023224"/>
    </source>
</evidence>
<dbReference type="Gene3D" id="1.20.1070.10">
    <property type="entry name" value="Rhodopsin 7-helix transmembrane proteins"/>
    <property type="match status" value="1"/>
</dbReference>
<accession>A0ABM0K686</accession>
<evidence type="ECO:0000256" key="9">
    <source>
        <dbReference type="SAM" id="Phobius"/>
    </source>
</evidence>
<dbReference type="Pfam" id="PF00001">
    <property type="entry name" value="7tm_1"/>
    <property type="match status" value="1"/>
</dbReference>
<evidence type="ECO:0000256" key="3">
    <source>
        <dbReference type="ARBA" id="ARBA00022989"/>
    </source>
</evidence>
<dbReference type="InterPro" id="IPR017452">
    <property type="entry name" value="GPCR_Rhodpsn_7TM"/>
</dbReference>
<dbReference type="PRINTS" id="PR00237">
    <property type="entry name" value="GPCRRHODOPSN"/>
</dbReference>
<evidence type="ECO:0000256" key="1">
    <source>
        <dbReference type="ARBA" id="ARBA00004141"/>
    </source>
</evidence>
<feature type="transmembrane region" description="Helical" evidence="9">
    <location>
        <begin position="308"/>
        <end position="333"/>
    </location>
</feature>
<reference evidence="12" key="1">
    <citation type="submission" date="2025-08" db="UniProtKB">
        <authorList>
            <consortium name="RefSeq"/>
        </authorList>
    </citation>
    <scope>IDENTIFICATION</scope>
</reference>
<dbReference type="SUPFAM" id="SSF81321">
    <property type="entry name" value="Family A G protein-coupled receptor-like"/>
    <property type="match status" value="1"/>
</dbReference>
<dbReference type="RefSeq" id="XP_005109692.1">
    <property type="nucleotide sequence ID" value="XM_005109635.2"/>
</dbReference>
<name>A0ABM0K686_APLCA</name>
<comment type="similarity">
    <text evidence="8">Belongs to the G-protein coupled receptor 1 family.</text>
</comment>
<evidence type="ECO:0000256" key="5">
    <source>
        <dbReference type="ARBA" id="ARBA00023136"/>
    </source>
</evidence>
<dbReference type="PROSITE" id="PS50262">
    <property type="entry name" value="G_PROTEIN_RECEP_F1_2"/>
    <property type="match status" value="1"/>
</dbReference>
<comment type="subcellular location">
    <subcellularLocation>
        <location evidence="1">Membrane</location>
        <topology evidence="1">Multi-pass membrane protein</topology>
    </subcellularLocation>
</comment>
<protein>
    <submittedName>
        <fullName evidence="12">FMRFamide receptor-like</fullName>
    </submittedName>
</protein>
<evidence type="ECO:0000313" key="11">
    <source>
        <dbReference type="Proteomes" id="UP000694888"/>
    </source>
</evidence>
<evidence type="ECO:0000256" key="2">
    <source>
        <dbReference type="ARBA" id="ARBA00022692"/>
    </source>
</evidence>
<feature type="transmembrane region" description="Helical" evidence="9">
    <location>
        <begin position="274"/>
        <end position="296"/>
    </location>
</feature>
<sequence>MSAATTTMSPWDQAAADYSNLSATHTPAQRGDDDSELLIDAIELVINCFLIHIIAAVGSACNIITVLVLLKAGTSDTNTIILLSLAVCDLVFLLTLMVRKMDCVIARFDPVSAVNYLAYMTVYVTAASRMAMLISSGHIVVISVERFIAVMFPFKAKTLCSRGRVLAVVLGQYVAMLISGGPILGYCTLEWSFDAKLNVTVATAQYSKFYLDHFDGLQFFNSIGLGIVRGSVSYLIVIICCGAVVYRLRQVSVQRLGMAAKPGRQVDVKVSRMLLAVCVVFVITNVATFAVFLYSYQTEEANLISRLFYFLINIEEALFALNSSANFFIYIFMSSKFYKTFWSLFSCAS</sequence>
<dbReference type="InterPro" id="IPR000276">
    <property type="entry name" value="GPCR_Rhodpsn"/>
</dbReference>
<dbReference type="PANTHER" id="PTHR24243">
    <property type="entry name" value="G-PROTEIN COUPLED RECEPTOR"/>
    <property type="match status" value="1"/>
</dbReference>
<keyword evidence="2 8" id="KW-0812">Transmembrane</keyword>
<feature type="domain" description="G-protein coupled receptors family 1 profile" evidence="10">
    <location>
        <begin position="61"/>
        <end position="330"/>
    </location>
</feature>
<feature type="transmembrane region" description="Helical" evidence="9">
    <location>
        <begin position="44"/>
        <end position="68"/>
    </location>
</feature>
<proteinExistence type="inferred from homology"/>
<feature type="transmembrane region" description="Helical" evidence="9">
    <location>
        <begin position="118"/>
        <end position="144"/>
    </location>
</feature>